<evidence type="ECO:0000256" key="1">
    <source>
        <dbReference type="SAM" id="MobiDB-lite"/>
    </source>
</evidence>
<dbReference type="AlphaFoldDB" id="A0A8H6HB88"/>
<organism evidence="3 4">
    <name type="scientific">Ephemerocybe angulata</name>
    <dbReference type="NCBI Taxonomy" id="980116"/>
    <lineage>
        <taxon>Eukaryota</taxon>
        <taxon>Fungi</taxon>
        <taxon>Dikarya</taxon>
        <taxon>Basidiomycota</taxon>
        <taxon>Agaricomycotina</taxon>
        <taxon>Agaricomycetes</taxon>
        <taxon>Agaricomycetidae</taxon>
        <taxon>Agaricales</taxon>
        <taxon>Agaricineae</taxon>
        <taxon>Psathyrellaceae</taxon>
        <taxon>Ephemerocybe</taxon>
    </lineage>
</organism>
<accession>A0A8H6HB88</accession>
<keyword evidence="4" id="KW-1185">Reference proteome</keyword>
<reference evidence="3 4" key="1">
    <citation type="submission" date="2020-07" db="EMBL/GenBank/DDBJ databases">
        <title>Comparative genomics of pyrophilous fungi reveals a link between fire events and developmental genes.</title>
        <authorList>
            <consortium name="DOE Joint Genome Institute"/>
            <person name="Steindorff A.S."/>
            <person name="Carver A."/>
            <person name="Calhoun S."/>
            <person name="Stillman K."/>
            <person name="Liu H."/>
            <person name="Lipzen A."/>
            <person name="Pangilinan J."/>
            <person name="Labutti K."/>
            <person name="Bruns T.D."/>
            <person name="Grigoriev I.V."/>
        </authorList>
    </citation>
    <scope>NUCLEOTIDE SEQUENCE [LARGE SCALE GENOMIC DNA]</scope>
    <source>
        <strain evidence="3 4">CBS 144469</strain>
    </source>
</reference>
<dbReference type="Proteomes" id="UP000521943">
    <property type="component" value="Unassembled WGS sequence"/>
</dbReference>
<feature type="compositionally biased region" description="Basic and acidic residues" evidence="1">
    <location>
        <begin position="94"/>
        <end position="104"/>
    </location>
</feature>
<comment type="caution">
    <text evidence="3">The sequence shown here is derived from an EMBL/GenBank/DDBJ whole genome shotgun (WGS) entry which is preliminary data.</text>
</comment>
<protein>
    <submittedName>
        <fullName evidence="3">Uncharacterized protein</fullName>
    </submittedName>
</protein>
<proteinExistence type="predicted"/>
<evidence type="ECO:0000313" key="2">
    <source>
        <dbReference type="EMBL" id="KAF6741156.1"/>
    </source>
</evidence>
<gene>
    <name evidence="3" type="ORF">DFP72DRAFT_1080998</name>
    <name evidence="2" type="ORF">DFP72DRAFT_1119252</name>
</gene>
<sequence>MGRAPETPLPRGSIGFRELWPNFNQVTADLLQDQLENWAIMDLDLRYTAKSTSNKVGWTSICGRIDRHRFIDSTNKDQIRFCKWWAGKTHNGRRFRDGYTKSDNSDGDDEDIDGNRTNSHQVADESQVVPLHIRGSHQEGGGTKTGMKRKCANDETKEMGKETKKGKGDDNQVEPVHKRTTYHKGYNSDDDDSDDESTMASGGGTKSGMKKENAKKKGKGKGKGRVASAEGCTSERFEIRAGGSGVGSAGATVVPNQSIGARALDRTQRLEGPATHVGPKQGKKLADNASKFLKGLFTGEELQNWKIAFLKEGFRADNDLDSLMRGSISLKVDTVVSMYNGSRGGVSPVQAREVLEKLGGGTSLGYLEPW</sequence>
<feature type="compositionally biased region" description="Basic and acidic residues" evidence="1">
    <location>
        <begin position="151"/>
        <end position="170"/>
    </location>
</feature>
<feature type="region of interest" description="Disordered" evidence="1">
    <location>
        <begin position="94"/>
        <end position="231"/>
    </location>
</feature>
<dbReference type="EMBL" id="JACGCI010000161">
    <property type="protein sequence ID" value="KAF6743021.1"/>
    <property type="molecule type" value="Genomic_DNA"/>
</dbReference>
<name>A0A8H6HB88_9AGAR</name>
<evidence type="ECO:0000313" key="4">
    <source>
        <dbReference type="Proteomes" id="UP000521943"/>
    </source>
</evidence>
<dbReference type="EMBL" id="JACGCI010000283">
    <property type="protein sequence ID" value="KAF6741156.1"/>
    <property type="molecule type" value="Genomic_DNA"/>
</dbReference>
<feature type="compositionally biased region" description="Acidic residues" evidence="1">
    <location>
        <begin position="188"/>
        <end position="197"/>
    </location>
</feature>
<feature type="compositionally biased region" description="Basic residues" evidence="1">
    <location>
        <begin position="213"/>
        <end position="224"/>
    </location>
</feature>
<evidence type="ECO:0000313" key="3">
    <source>
        <dbReference type="EMBL" id="KAF6743021.1"/>
    </source>
</evidence>